<evidence type="ECO:0000313" key="3">
    <source>
        <dbReference type="Proteomes" id="UP000219467"/>
    </source>
</evidence>
<reference evidence="3" key="1">
    <citation type="submission" date="2017-08" db="EMBL/GenBank/DDBJ databases">
        <authorList>
            <person name="Varghese N."/>
            <person name="Submissions S."/>
        </authorList>
    </citation>
    <scope>NUCLEOTIDE SEQUENCE [LARGE SCALE GENOMIC DNA]</scope>
    <source>
        <strain evidence="3">JA234</strain>
    </source>
</reference>
<keyword evidence="3" id="KW-1185">Reference proteome</keyword>
<organism evidence="2 3">
    <name type="scientific">Cereibacter ovatus</name>
    <dbReference type="NCBI Taxonomy" id="439529"/>
    <lineage>
        <taxon>Bacteria</taxon>
        <taxon>Pseudomonadati</taxon>
        <taxon>Pseudomonadota</taxon>
        <taxon>Alphaproteobacteria</taxon>
        <taxon>Rhodobacterales</taxon>
        <taxon>Paracoccaceae</taxon>
        <taxon>Cereibacter</taxon>
    </lineage>
</organism>
<dbReference type="EMBL" id="OAOQ01000025">
    <property type="protein sequence ID" value="SNX74645.1"/>
    <property type="molecule type" value="Genomic_DNA"/>
</dbReference>
<feature type="domain" description="Transposase InsH N-terminal" evidence="1">
    <location>
        <begin position="16"/>
        <end position="79"/>
    </location>
</feature>
<dbReference type="Proteomes" id="UP000219467">
    <property type="component" value="Unassembled WGS sequence"/>
</dbReference>
<dbReference type="AlphaFoldDB" id="A0A285D4M4"/>
<accession>A0A285D4M4</accession>
<protein>
    <submittedName>
        <fullName evidence="2">Transposase-like protein DUF772</fullName>
    </submittedName>
</protein>
<gene>
    <name evidence="2" type="ORF">SAMN05878503_1252</name>
</gene>
<sequence>MRGTDETSGSLFSYVDLEARIPARHPLRKIRQVVNEALASLDPEFESLYTDFGRPSIPPERLIRASLIQILFSVRSERRKRSLWATVSLS</sequence>
<dbReference type="Pfam" id="PF05598">
    <property type="entry name" value="DUF772"/>
    <property type="match status" value="1"/>
</dbReference>
<evidence type="ECO:0000259" key="1">
    <source>
        <dbReference type="Pfam" id="PF05598"/>
    </source>
</evidence>
<evidence type="ECO:0000313" key="2">
    <source>
        <dbReference type="EMBL" id="SNX74645.1"/>
    </source>
</evidence>
<proteinExistence type="predicted"/>
<dbReference type="InterPro" id="IPR008490">
    <property type="entry name" value="Transposase_InsH_N"/>
</dbReference>
<name>A0A285D4M4_9RHOB</name>